<comment type="similarity">
    <text evidence="5 7 9">Belongs to the PTH family.</text>
</comment>
<evidence type="ECO:0000256" key="5">
    <source>
        <dbReference type="ARBA" id="ARBA00038063"/>
    </source>
</evidence>
<comment type="subunit">
    <text evidence="7">Monomer.</text>
</comment>
<dbReference type="EMBL" id="JAYMFF010000011">
    <property type="protein sequence ID" value="MEC4176072.1"/>
    <property type="molecule type" value="Genomic_DNA"/>
</dbReference>
<dbReference type="GO" id="GO:0004045">
    <property type="term" value="F:peptidyl-tRNA hydrolase activity"/>
    <property type="evidence" value="ECO:0007669"/>
    <property type="project" value="UniProtKB-EC"/>
</dbReference>
<comment type="subcellular location">
    <subcellularLocation>
        <location evidence="7">Cytoplasm</location>
    </subcellularLocation>
</comment>
<dbReference type="Pfam" id="PF01195">
    <property type="entry name" value="Pept_tRNA_hydro"/>
    <property type="match status" value="1"/>
</dbReference>
<keyword evidence="11" id="KW-1185">Reference proteome</keyword>
<evidence type="ECO:0000313" key="10">
    <source>
        <dbReference type="EMBL" id="MEC4176072.1"/>
    </source>
</evidence>
<dbReference type="Proteomes" id="UP001349994">
    <property type="component" value="Unassembled WGS sequence"/>
</dbReference>
<name>A0ABU6II23_9ACTN</name>
<dbReference type="InterPro" id="IPR018171">
    <property type="entry name" value="Pept_tRNA_hydro_CS"/>
</dbReference>
<feature type="binding site" evidence="7">
    <location>
        <position position="19"/>
    </location>
    <ligand>
        <name>tRNA</name>
        <dbReference type="ChEBI" id="CHEBI:17843"/>
    </ligand>
</feature>
<keyword evidence="4 7" id="KW-0694">RNA-binding</keyword>
<evidence type="ECO:0000313" key="11">
    <source>
        <dbReference type="Proteomes" id="UP001349994"/>
    </source>
</evidence>
<feature type="active site" description="Proton acceptor" evidence="7">
    <location>
        <position position="24"/>
    </location>
</feature>
<keyword evidence="3 7" id="KW-0378">Hydrolase</keyword>
<dbReference type="PROSITE" id="PS01196">
    <property type="entry name" value="PEPT_TRNA_HYDROL_2"/>
    <property type="match status" value="1"/>
</dbReference>
<evidence type="ECO:0000256" key="2">
    <source>
        <dbReference type="ARBA" id="ARBA00022555"/>
    </source>
</evidence>
<comment type="function">
    <text evidence="7">Hydrolyzes ribosome-free peptidyl-tRNAs (with 1 or more amino acids incorporated), which drop off the ribosome during protein synthesis, or as a result of ribosome stalling.</text>
</comment>
<gene>
    <name evidence="7 10" type="primary">pth</name>
    <name evidence="10" type="ORF">VIN30_06390</name>
</gene>
<comment type="catalytic activity">
    <reaction evidence="7 8">
        <text>an N-acyl-L-alpha-aminoacyl-tRNA + H2O = an N-acyl-L-amino acid + a tRNA + H(+)</text>
        <dbReference type="Rhea" id="RHEA:54448"/>
        <dbReference type="Rhea" id="RHEA-COMP:10123"/>
        <dbReference type="Rhea" id="RHEA-COMP:13883"/>
        <dbReference type="ChEBI" id="CHEBI:15377"/>
        <dbReference type="ChEBI" id="CHEBI:15378"/>
        <dbReference type="ChEBI" id="CHEBI:59874"/>
        <dbReference type="ChEBI" id="CHEBI:78442"/>
        <dbReference type="ChEBI" id="CHEBI:138191"/>
        <dbReference type="EC" id="3.1.1.29"/>
    </reaction>
</comment>
<feature type="binding site" evidence="7">
    <location>
        <position position="117"/>
    </location>
    <ligand>
        <name>tRNA</name>
        <dbReference type="ChEBI" id="CHEBI:17843"/>
    </ligand>
</feature>
<feature type="binding site" evidence="7">
    <location>
        <position position="71"/>
    </location>
    <ligand>
        <name>tRNA</name>
        <dbReference type="ChEBI" id="CHEBI:17843"/>
    </ligand>
</feature>
<dbReference type="SUPFAM" id="SSF53178">
    <property type="entry name" value="Peptidyl-tRNA hydrolase-like"/>
    <property type="match status" value="1"/>
</dbReference>
<dbReference type="PANTHER" id="PTHR17224:SF1">
    <property type="entry name" value="PEPTIDYL-TRNA HYDROLASE"/>
    <property type="match status" value="1"/>
</dbReference>
<dbReference type="Gene3D" id="3.40.50.1470">
    <property type="entry name" value="Peptidyl-tRNA hydrolase"/>
    <property type="match status" value="1"/>
</dbReference>
<comment type="caution">
    <text evidence="10">The sequence shown here is derived from an EMBL/GenBank/DDBJ whole genome shotgun (WGS) entry which is preliminary data.</text>
</comment>
<evidence type="ECO:0000256" key="1">
    <source>
        <dbReference type="ARBA" id="ARBA00013260"/>
    </source>
</evidence>
<dbReference type="RefSeq" id="WP_338210171.1">
    <property type="nucleotide sequence ID" value="NZ_JAYMFF010000011.1"/>
</dbReference>
<reference evidence="10 11" key="1">
    <citation type="submission" date="2024-01" db="EMBL/GenBank/DDBJ databases">
        <title>novel species in genus Adlercreutzia.</title>
        <authorList>
            <person name="Liu X."/>
        </authorList>
    </citation>
    <scope>NUCLEOTIDE SEQUENCE [LARGE SCALE GENOMIC DNA]</scope>
    <source>
        <strain evidence="10 11">R7</strain>
    </source>
</reference>
<dbReference type="CDD" id="cd00462">
    <property type="entry name" value="PTH"/>
    <property type="match status" value="1"/>
</dbReference>
<dbReference type="InterPro" id="IPR001328">
    <property type="entry name" value="Pept_tRNA_hydro"/>
</dbReference>
<dbReference type="NCBIfam" id="TIGR00447">
    <property type="entry name" value="pth"/>
    <property type="match status" value="1"/>
</dbReference>
<proteinExistence type="inferred from homology"/>
<accession>A0ABU6II23</accession>
<feature type="binding site" evidence="7">
    <location>
        <position position="69"/>
    </location>
    <ligand>
        <name>tRNA</name>
        <dbReference type="ChEBI" id="CHEBI:17843"/>
    </ligand>
</feature>
<dbReference type="HAMAP" id="MF_00083">
    <property type="entry name" value="Pept_tRNA_hydro_bact"/>
    <property type="match status" value="1"/>
</dbReference>
<dbReference type="EC" id="3.1.1.29" evidence="1 7"/>
<comment type="function">
    <text evidence="7">Catalyzes the release of premature peptidyl moieties from peptidyl-tRNA molecules trapped in stalled 50S ribosomal subunits, and thus maintains levels of free tRNAs and 50S ribosomes.</text>
</comment>
<keyword evidence="2 7" id="KW-0820">tRNA-binding</keyword>
<dbReference type="InterPro" id="IPR036416">
    <property type="entry name" value="Pept_tRNA_hydro_sf"/>
</dbReference>
<evidence type="ECO:0000256" key="7">
    <source>
        <dbReference type="HAMAP-Rule" id="MF_00083"/>
    </source>
</evidence>
<evidence type="ECO:0000256" key="3">
    <source>
        <dbReference type="ARBA" id="ARBA00022801"/>
    </source>
</evidence>
<protein>
    <recommendedName>
        <fullName evidence="6 7">Peptidyl-tRNA hydrolase</fullName>
        <shortName evidence="7">Pth</shortName>
        <ecNumber evidence="1 7">3.1.1.29</ecNumber>
    </recommendedName>
</protein>
<keyword evidence="7" id="KW-0963">Cytoplasm</keyword>
<feature type="site" description="Stabilizes the basic form of H active site to accept a proton" evidence="7">
    <location>
        <position position="96"/>
    </location>
</feature>
<evidence type="ECO:0000256" key="4">
    <source>
        <dbReference type="ARBA" id="ARBA00022884"/>
    </source>
</evidence>
<dbReference type="PANTHER" id="PTHR17224">
    <property type="entry name" value="PEPTIDYL-TRNA HYDROLASE"/>
    <property type="match status" value="1"/>
</dbReference>
<evidence type="ECO:0000256" key="9">
    <source>
        <dbReference type="RuleBase" id="RU004320"/>
    </source>
</evidence>
<evidence type="ECO:0000256" key="8">
    <source>
        <dbReference type="RuleBase" id="RU000673"/>
    </source>
</evidence>
<organism evidence="10 11">
    <name type="scientific">Adlercreutzia wanghongyangiae</name>
    <dbReference type="NCBI Taxonomy" id="3111451"/>
    <lineage>
        <taxon>Bacteria</taxon>
        <taxon>Bacillati</taxon>
        <taxon>Actinomycetota</taxon>
        <taxon>Coriobacteriia</taxon>
        <taxon>Eggerthellales</taxon>
        <taxon>Eggerthellaceae</taxon>
        <taxon>Adlercreutzia</taxon>
    </lineage>
</organism>
<dbReference type="PROSITE" id="PS01195">
    <property type="entry name" value="PEPT_TRNA_HYDROL_1"/>
    <property type="match status" value="1"/>
</dbReference>
<feature type="site" description="Discriminates between blocked and unblocked aminoacyl-tRNA" evidence="7">
    <location>
        <position position="14"/>
    </location>
</feature>
<sequence length="190" mass="20935">MEDKTTYLIVGLGNPGGEYEHTRHNAGFDTVDALAEELGCRYWKTEGGALTAKGKWRGEEVVLAKPQSYMNTSGGPVKTLMKTYGVDPDHLIVIHDELDIDPGTIRVKFGGGHAGHNGLRSICDKLGTRDWYRVRIGIGRPPGRKPVVDWVLSQPRKDDAEAFQHAVAEGASAVTYLMDNGLEKTQQRFN</sequence>
<evidence type="ECO:0000256" key="6">
    <source>
        <dbReference type="ARBA" id="ARBA00050038"/>
    </source>
</evidence>